<evidence type="ECO:0000313" key="3">
    <source>
        <dbReference type="Proteomes" id="UP000218598"/>
    </source>
</evidence>
<dbReference type="InterPro" id="IPR036390">
    <property type="entry name" value="WH_DNA-bd_sf"/>
</dbReference>
<dbReference type="SUPFAM" id="SSF46785">
    <property type="entry name" value="Winged helix' DNA-binding domain"/>
    <property type="match status" value="1"/>
</dbReference>
<dbReference type="GO" id="GO:0003700">
    <property type="term" value="F:DNA-binding transcription factor activity"/>
    <property type="evidence" value="ECO:0007669"/>
    <property type="project" value="InterPro"/>
</dbReference>
<dbReference type="AlphaFoldDB" id="A0A2A3YHJ8"/>
<sequence>MSSTAPDDDSTSPPTHATQEQLRALAHPLRLDIVHRVGHRGTARAADLAADLSIPANSVSYHLRILARGGVIEEAPDAARDRRDRVWRLTQTSFYFGNGTRSADGADGDYLAASGAASLAAFDRMRSAWAARLSRQSTGPDVDDDELSSLYASDLRISAAQVRELNSLIQTTLAEYNALNRDDQGVEIPGDPDSEDAAFTYQVLWAATAHRASAEGSSSPRDG</sequence>
<dbReference type="InterPro" id="IPR036388">
    <property type="entry name" value="WH-like_DNA-bd_sf"/>
</dbReference>
<dbReference type="InterPro" id="IPR001845">
    <property type="entry name" value="HTH_ArsR_DNA-bd_dom"/>
</dbReference>
<protein>
    <recommendedName>
        <fullName evidence="1">HTH arsR-type domain-containing protein</fullName>
    </recommendedName>
</protein>
<organism evidence="2 3">
    <name type="scientific">Brachybacterium alimentarium</name>
    <dbReference type="NCBI Taxonomy" id="47845"/>
    <lineage>
        <taxon>Bacteria</taxon>
        <taxon>Bacillati</taxon>
        <taxon>Actinomycetota</taxon>
        <taxon>Actinomycetes</taxon>
        <taxon>Micrococcales</taxon>
        <taxon>Dermabacteraceae</taxon>
        <taxon>Brachybacterium</taxon>
    </lineage>
</organism>
<proteinExistence type="predicted"/>
<name>A0A2A3YHJ8_9MICO</name>
<keyword evidence="3" id="KW-1185">Reference proteome</keyword>
<dbReference type="Proteomes" id="UP000218598">
    <property type="component" value="Unassembled WGS sequence"/>
</dbReference>
<accession>A0A2A3YHJ8</accession>
<feature type="domain" description="HTH arsR-type" evidence="1">
    <location>
        <begin position="20"/>
        <end position="112"/>
    </location>
</feature>
<evidence type="ECO:0000313" key="2">
    <source>
        <dbReference type="EMBL" id="PCC38748.1"/>
    </source>
</evidence>
<dbReference type="RefSeq" id="WP_096197367.1">
    <property type="nucleotide sequence ID" value="NZ_JBQQHC010000021.1"/>
</dbReference>
<dbReference type="Pfam" id="PF12840">
    <property type="entry name" value="HTH_20"/>
    <property type="match status" value="1"/>
</dbReference>
<reference evidence="2 3" key="1">
    <citation type="journal article" date="2017" name="Elife">
        <title>Extensive horizontal gene transfer in cheese-associated bacteria.</title>
        <authorList>
            <person name="Bonham K.S."/>
            <person name="Wolfe B.E."/>
            <person name="Dutton R.J."/>
        </authorList>
    </citation>
    <scope>NUCLEOTIDE SEQUENCE [LARGE SCALE GENOMIC DNA]</scope>
    <source>
        <strain evidence="2 3">341_9</strain>
    </source>
</reference>
<dbReference type="SMART" id="SM00418">
    <property type="entry name" value="HTH_ARSR"/>
    <property type="match status" value="1"/>
</dbReference>
<dbReference type="Gene3D" id="1.10.10.10">
    <property type="entry name" value="Winged helix-like DNA-binding domain superfamily/Winged helix DNA-binding domain"/>
    <property type="match status" value="1"/>
</dbReference>
<gene>
    <name evidence="2" type="ORF">CIK66_12515</name>
</gene>
<comment type="caution">
    <text evidence="2">The sequence shown here is derived from an EMBL/GenBank/DDBJ whole genome shotgun (WGS) entry which is preliminary data.</text>
</comment>
<dbReference type="OrthoDB" id="7945987at2"/>
<evidence type="ECO:0000259" key="1">
    <source>
        <dbReference type="SMART" id="SM00418"/>
    </source>
</evidence>
<dbReference type="EMBL" id="NRGR01000020">
    <property type="protein sequence ID" value="PCC38748.1"/>
    <property type="molecule type" value="Genomic_DNA"/>
</dbReference>